<sequence length="314" mass="34498">MVDQSGARSIASPPARPKAIGRLRLPVAAMAALTPAWLIILLVYLGTTVWTVQISLTKSRMLPSNEFAGLSQYQRLFGTARWSNSIENVLTFGVVYVLGAMVVGLLLAIAIDRRVRFESAWRTMFLYPYALSFIVTGLMWQWLMNPEIGIQATARAAGLGWFTFDWTTRSDMAIYAVALAGIWQSAGLVMVLMLAGLRGIDADLWRATRIEGIPMWRTYLTIVLPQLGPSVATAFMLLTMGAVRTFDLVVALTNGGPGQSTEVPAKFIMDSLFARQDLGLATAGATVMLFTVMAVTIPILYARDIWARRQNGRL</sequence>
<dbReference type="InterPro" id="IPR051393">
    <property type="entry name" value="ABC_transporter_permease"/>
</dbReference>
<proteinExistence type="inferred from homology"/>
<dbReference type="CDD" id="cd06261">
    <property type="entry name" value="TM_PBP2"/>
    <property type="match status" value="1"/>
</dbReference>
<evidence type="ECO:0000256" key="7">
    <source>
        <dbReference type="RuleBase" id="RU363032"/>
    </source>
</evidence>
<feature type="transmembrane region" description="Helical" evidence="7">
    <location>
        <begin position="89"/>
        <end position="111"/>
    </location>
</feature>
<keyword evidence="5 7" id="KW-1133">Transmembrane helix</keyword>
<evidence type="ECO:0000256" key="1">
    <source>
        <dbReference type="ARBA" id="ARBA00004651"/>
    </source>
</evidence>
<evidence type="ECO:0000256" key="3">
    <source>
        <dbReference type="ARBA" id="ARBA00022475"/>
    </source>
</evidence>
<keyword evidence="3" id="KW-1003">Cell membrane</keyword>
<comment type="similarity">
    <text evidence="7">Belongs to the binding-protein-dependent transport system permease family.</text>
</comment>
<evidence type="ECO:0000256" key="5">
    <source>
        <dbReference type="ARBA" id="ARBA00022989"/>
    </source>
</evidence>
<accession>A0ABY6CLH5</accession>
<keyword evidence="2 7" id="KW-0813">Transport</keyword>
<dbReference type="InterPro" id="IPR000515">
    <property type="entry name" value="MetI-like"/>
</dbReference>
<feature type="transmembrane region" description="Helical" evidence="7">
    <location>
        <begin position="25"/>
        <end position="46"/>
    </location>
</feature>
<feature type="transmembrane region" description="Helical" evidence="7">
    <location>
        <begin position="123"/>
        <end position="143"/>
    </location>
</feature>
<organism evidence="9 10">
    <name type="scientific">Devosia neptuniae</name>
    <dbReference type="NCBI Taxonomy" id="191302"/>
    <lineage>
        <taxon>Bacteria</taxon>
        <taxon>Pseudomonadati</taxon>
        <taxon>Pseudomonadota</taxon>
        <taxon>Alphaproteobacteria</taxon>
        <taxon>Hyphomicrobiales</taxon>
        <taxon>Devosiaceae</taxon>
        <taxon>Devosia</taxon>
    </lineage>
</organism>
<feature type="domain" description="ABC transmembrane type-1" evidence="8">
    <location>
        <begin position="86"/>
        <end position="301"/>
    </location>
</feature>
<name>A0ABY6CLH5_9HYPH</name>
<dbReference type="PANTHER" id="PTHR30193">
    <property type="entry name" value="ABC TRANSPORTER PERMEASE PROTEIN"/>
    <property type="match status" value="1"/>
</dbReference>
<evidence type="ECO:0000256" key="2">
    <source>
        <dbReference type="ARBA" id="ARBA00022448"/>
    </source>
</evidence>
<feature type="transmembrane region" description="Helical" evidence="7">
    <location>
        <begin position="172"/>
        <end position="197"/>
    </location>
</feature>
<evidence type="ECO:0000259" key="8">
    <source>
        <dbReference type="PROSITE" id="PS50928"/>
    </source>
</evidence>
<dbReference type="PROSITE" id="PS50928">
    <property type="entry name" value="ABC_TM1"/>
    <property type="match status" value="1"/>
</dbReference>
<dbReference type="PANTHER" id="PTHR30193:SF42">
    <property type="entry name" value="ABC TRANSPORTER PERMEASE PROTEIN"/>
    <property type="match status" value="1"/>
</dbReference>
<feature type="transmembrane region" description="Helical" evidence="7">
    <location>
        <begin position="218"/>
        <end position="238"/>
    </location>
</feature>
<protein>
    <submittedName>
        <fullName evidence="9">Sugar ABC transporter permease</fullName>
    </submittedName>
</protein>
<gene>
    <name evidence="9" type="ORF">N8A98_12920</name>
</gene>
<comment type="subcellular location">
    <subcellularLocation>
        <location evidence="1 7">Cell membrane</location>
        <topology evidence="1 7">Multi-pass membrane protein</topology>
    </subcellularLocation>
</comment>
<dbReference type="Proteomes" id="UP001061862">
    <property type="component" value="Chromosome"/>
</dbReference>
<reference evidence="9 10" key="1">
    <citation type="submission" date="2022-09" db="EMBL/GenBank/DDBJ databases">
        <title>Interaction between co-microsymbionts with complementary sets of symbiotic genes in legume-rhizobium systems.</title>
        <authorList>
            <person name="Safronova V."/>
            <person name="Sazanova A."/>
            <person name="Afonin A."/>
            <person name="Chirak E."/>
        </authorList>
    </citation>
    <scope>NUCLEOTIDE SEQUENCE [LARGE SCALE GENOMIC DNA]</scope>
    <source>
        <strain evidence="9 10">A18/4-1</strain>
    </source>
</reference>
<dbReference type="EMBL" id="CP104965">
    <property type="protein sequence ID" value="UXN72021.1"/>
    <property type="molecule type" value="Genomic_DNA"/>
</dbReference>
<feature type="transmembrane region" description="Helical" evidence="7">
    <location>
        <begin position="278"/>
        <end position="301"/>
    </location>
</feature>
<keyword evidence="4 7" id="KW-0812">Transmembrane</keyword>
<evidence type="ECO:0000313" key="9">
    <source>
        <dbReference type="EMBL" id="UXN72021.1"/>
    </source>
</evidence>
<dbReference type="Pfam" id="PF00528">
    <property type="entry name" value="BPD_transp_1"/>
    <property type="match status" value="1"/>
</dbReference>
<keyword evidence="6 7" id="KW-0472">Membrane</keyword>
<dbReference type="SUPFAM" id="SSF161098">
    <property type="entry name" value="MetI-like"/>
    <property type="match status" value="1"/>
</dbReference>
<keyword evidence="10" id="KW-1185">Reference proteome</keyword>
<evidence type="ECO:0000256" key="4">
    <source>
        <dbReference type="ARBA" id="ARBA00022692"/>
    </source>
</evidence>
<evidence type="ECO:0000313" key="10">
    <source>
        <dbReference type="Proteomes" id="UP001061862"/>
    </source>
</evidence>
<dbReference type="Gene3D" id="1.10.3720.10">
    <property type="entry name" value="MetI-like"/>
    <property type="match status" value="1"/>
</dbReference>
<dbReference type="InterPro" id="IPR035906">
    <property type="entry name" value="MetI-like_sf"/>
</dbReference>
<evidence type="ECO:0000256" key="6">
    <source>
        <dbReference type="ARBA" id="ARBA00023136"/>
    </source>
</evidence>